<dbReference type="EMBL" id="VHSH01000003">
    <property type="protein sequence ID" value="TQV80413.1"/>
    <property type="molecule type" value="Genomic_DNA"/>
</dbReference>
<protein>
    <submittedName>
        <fullName evidence="7">Class I poly(R)-hydroxyalkanoic acid synthase</fullName>
    </submittedName>
</protein>
<evidence type="ECO:0000313" key="8">
    <source>
        <dbReference type="Proteomes" id="UP000315252"/>
    </source>
</evidence>
<feature type="domain" description="Poly-beta-hydroxybutyrate polymerase N-terminal" evidence="6">
    <location>
        <begin position="108"/>
        <end position="279"/>
    </location>
</feature>
<reference evidence="7 8" key="1">
    <citation type="submission" date="2019-06" db="EMBL/GenBank/DDBJ databases">
        <title>Whole genome sequence for Rhodospirillaceae sp. R148.</title>
        <authorList>
            <person name="Wang G."/>
        </authorList>
    </citation>
    <scope>NUCLEOTIDE SEQUENCE [LARGE SCALE GENOMIC DNA]</scope>
    <source>
        <strain evidence="7 8">R148</strain>
    </source>
</reference>
<evidence type="ECO:0000259" key="5">
    <source>
        <dbReference type="Pfam" id="PF00561"/>
    </source>
</evidence>
<dbReference type="NCBIfam" id="TIGR01838">
    <property type="entry name" value="PHA_synth_I"/>
    <property type="match status" value="1"/>
</dbReference>
<evidence type="ECO:0000313" key="7">
    <source>
        <dbReference type="EMBL" id="TQV80413.1"/>
    </source>
</evidence>
<dbReference type="Pfam" id="PF00561">
    <property type="entry name" value="Abhydrolase_1"/>
    <property type="match status" value="1"/>
</dbReference>
<dbReference type="PANTHER" id="PTHR36837:SF5">
    <property type="entry name" value="POLY-3-HYDROXYBUTYRATE SYNTHASE"/>
    <property type="match status" value="1"/>
</dbReference>
<dbReference type="SUPFAM" id="SSF53474">
    <property type="entry name" value="alpha/beta-Hydrolases"/>
    <property type="match status" value="1"/>
</dbReference>
<keyword evidence="4" id="KW-0012">Acyltransferase</keyword>
<organism evidence="7 8">
    <name type="scientific">Denitrobaculum tricleocarpae</name>
    <dbReference type="NCBI Taxonomy" id="2591009"/>
    <lineage>
        <taxon>Bacteria</taxon>
        <taxon>Pseudomonadati</taxon>
        <taxon>Pseudomonadota</taxon>
        <taxon>Alphaproteobacteria</taxon>
        <taxon>Rhodospirillales</taxon>
        <taxon>Rhodospirillaceae</taxon>
        <taxon>Denitrobaculum</taxon>
    </lineage>
</organism>
<keyword evidence="8" id="KW-1185">Reference proteome</keyword>
<evidence type="ECO:0000256" key="3">
    <source>
        <dbReference type="ARBA" id="ARBA00022679"/>
    </source>
</evidence>
<dbReference type="Pfam" id="PF07167">
    <property type="entry name" value="PhaC_N"/>
    <property type="match status" value="1"/>
</dbReference>
<evidence type="ECO:0000259" key="6">
    <source>
        <dbReference type="Pfam" id="PF07167"/>
    </source>
</evidence>
<dbReference type="InterPro" id="IPR029058">
    <property type="entry name" value="AB_hydrolase_fold"/>
</dbReference>
<keyword evidence="3" id="KW-0808">Transferase</keyword>
<accession>A0A545TT69</accession>
<proteinExistence type="predicted"/>
<dbReference type="RefSeq" id="WP_142896126.1">
    <property type="nucleotide sequence ID" value="NZ_ML660054.1"/>
</dbReference>
<sequence>MVEQPSADDTSEETQDLATTLSTIAEQSSEMVSDFLKETYGIDYASQVDPLNIGGAFLELTTRMMTNPALLVQAQMSLWKSHMDLWHSTTQRMLGHDVEPTIEPEQHDRRFRHEAWEDNELFDYIKQSYLLSARWLRSTVKTLHGKDEHEAEKIDFFTRQFVDALAPSNFMLTNPEVLEATMESGGQNLLKGLDHLLHDLRRGGGQLKISMTDDDAFALGENVAITPGKVIFQNDLIQLIQYEPSTKKVAERPVLIIPPWINKYYILDLRPENSFIQWMVDQGQTVFCISWVNPDETLAQKTFEDYMFEGPLAAIDVIQKATGRKDVNAVGYCLGGTLLSVTLAYLAVKKKPLVHAATFIATLTDFSEPGELGVFIDDEQVTLLEEKMAEKGYLEGKDMAATFNLLRANDLIWSFVVNNYLLGKEPFPFDLLYWNEDATRMPAAMHSFYLRKMYLENLLAVPGGIELGGVPIDLAKIKVPVYMVSAREDHIAPWRSTYLAIDLFNGPIRFVLTAAGHIAGVVNPPHKNKYAYWTNSRRAKHPEVWYKNAKKHDGSWWNDWAKWLHKHQGKDVAARKPGGGKIKVIEDAPGSYVRVSILHEPSDEPES</sequence>
<comment type="subcellular location">
    <subcellularLocation>
        <location evidence="1">Cytoplasm</location>
    </subcellularLocation>
</comment>
<dbReference type="AlphaFoldDB" id="A0A545TT69"/>
<evidence type="ECO:0000256" key="4">
    <source>
        <dbReference type="ARBA" id="ARBA00023315"/>
    </source>
</evidence>
<comment type="caution">
    <text evidence="7">The sequence shown here is derived from an EMBL/GenBank/DDBJ whole genome shotgun (WGS) entry which is preliminary data.</text>
</comment>
<dbReference type="PANTHER" id="PTHR36837">
    <property type="entry name" value="POLY(3-HYDROXYALKANOATE) POLYMERASE SUBUNIT PHAC"/>
    <property type="match status" value="1"/>
</dbReference>
<dbReference type="GO" id="GO:0005737">
    <property type="term" value="C:cytoplasm"/>
    <property type="evidence" value="ECO:0007669"/>
    <property type="project" value="UniProtKB-SubCell"/>
</dbReference>
<dbReference type="InterPro" id="IPR051321">
    <property type="entry name" value="PHA/PHB_synthase"/>
</dbReference>
<dbReference type="Gene3D" id="3.40.50.1820">
    <property type="entry name" value="alpha/beta hydrolase"/>
    <property type="match status" value="1"/>
</dbReference>
<dbReference type="InterPro" id="IPR000073">
    <property type="entry name" value="AB_hydrolase_1"/>
</dbReference>
<dbReference type="GO" id="GO:0042619">
    <property type="term" value="P:poly-hydroxybutyrate biosynthetic process"/>
    <property type="evidence" value="ECO:0007669"/>
    <property type="project" value="InterPro"/>
</dbReference>
<dbReference type="InterPro" id="IPR010941">
    <property type="entry name" value="PhaC_N"/>
</dbReference>
<gene>
    <name evidence="7" type="primary">phaC</name>
    <name evidence="7" type="ORF">FKG95_09520</name>
</gene>
<evidence type="ECO:0000256" key="2">
    <source>
        <dbReference type="ARBA" id="ARBA00022490"/>
    </source>
</evidence>
<dbReference type="OrthoDB" id="7208816at2"/>
<dbReference type="InterPro" id="IPR010963">
    <property type="entry name" value="PHA_synth_I"/>
</dbReference>
<feature type="domain" description="AB hydrolase-1" evidence="5">
    <location>
        <begin position="281"/>
        <end position="523"/>
    </location>
</feature>
<dbReference type="Proteomes" id="UP000315252">
    <property type="component" value="Unassembled WGS sequence"/>
</dbReference>
<keyword evidence="2" id="KW-0963">Cytoplasm</keyword>
<evidence type="ECO:0000256" key="1">
    <source>
        <dbReference type="ARBA" id="ARBA00004496"/>
    </source>
</evidence>
<name>A0A545TT69_9PROT</name>
<dbReference type="GO" id="GO:0016746">
    <property type="term" value="F:acyltransferase activity"/>
    <property type="evidence" value="ECO:0007669"/>
    <property type="project" value="UniProtKB-KW"/>
</dbReference>